<proteinExistence type="predicted"/>
<name>A0A396JT36_MEDTR</name>
<evidence type="ECO:0000313" key="3">
    <source>
        <dbReference type="Proteomes" id="UP000265566"/>
    </source>
</evidence>
<protein>
    <submittedName>
        <fullName evidence="2">Putative histidine--tRNA ligase</fullName>
        <ecNumber evidence="2">6.1.1.21</ecNumber>
    </submittedName>
</protein>
<dbReference type="PANTHER" id="PTHR11476:SF7">
    <property type="entry name" value="HISTIDINE--TRNA LIGASE"/>
    <property type="match status" value="1"/>
</dbReference>
<dbReference type="EC" id="6.1.1.21" evidence="2"/>
<dbReference type="AlphaFoldDB" id="A0A396JT36"/>
<evidence type="ECO:0000256" key="1">
    <source>
        <dbReference type="SAM" id="Phobius"/>
    </source>
</evidence>
<gene>
    <name evidence="2" type="ORF">MtrunA17_Chr1g0177821</name>
</gene>
<keyword evidence="1" id="KW-1133">Transmembrane helix</keyword>
<dbReference type="SUPFAM" id="SSF55681">
    <property type="entry name" value="Class II aaRS and biotin synthetases"/>
    <property type="match status" value="1"/>
</dbReference>
<keyword evidence="1" id="KW-0472">Membrane</keyword>
<keyword evidence="1" id="KW-0812">Transmembrane</keyword>
<dbReference type="PANTHER" id="PTHR11476">
    <property type="entry name" value="HISTIDYL-TRNA SYNTHETASE"/>
    <property type="match status" value="1"/>
</dbReference>
<dbReference type="Proteomes" id="UP000265566">
    <property type="component" value="Chromosome 1"/>
</dbReference>
<sequence length="163" mass="18429">MILINSTQVICLLADVIFAIILLNVKLNHRKLLDGMMQICGVEEKGLTVETADRIGTFVREKGHPLTLLEKLKQEGSLDYYTGVIFEAVFKGGVEINRRCEMGFKVQFLVIWSLYRLPSKLGFSFNGLCGVYCARIFREIGVFEMTEYFLPFNDASPLSVSFA</sequence>
<evidence type="ECO:0000313" key="2">
    <source>
        <dbReference type="EMBL" id="RHN79483.1"/>
    </source>
</evidence>
<dbReference type="InterPro" id="IPR045864">
    <property type="entry name" value="aa-tRNA-synth_II/BPL/LPL"/>
</dbReference>
<dbReference type="Gramene" id="rna3278">
    <property type="protein sequence ID" value="RHN79483.1"/>
    <property type="gene ID" value="gene3278"/>
</dbReference>
<dbReference type="GO" id="GO:0004821">
    <property type="term" value="F:histidine-tRNA ligase activity"/>
    <property type="evidence" value="ECO:0007669"/>
    <property type="project" value="UniProtKB-EC"/>
</dbReference>
<keyword evidence="2" id="KW-0436">Ligase</keyword>
<feature type="transmembrane region" description="Helical" evidence="1">
    <location>
        <begin position="6"/>
        <end position="27"/>
    </location>
</feature>
<comment type="caution">
    <text evidence="2">The sequence shown here is derived from an EMBL/GenBank/DDBJ whole genome shotgun (WGS) entry which is preliminary data.</text>
</comment>
<dbReference type="EMBL" id="PSQE01000001">
    <property type="protein sequence ID" value="RHN79483.1"/>
    <property type="molecule type" value="Genomic_DNA"/>
</dbReference>
<reference evidence="3" key="1">
    <citation type="journal article" date="2018" name="Nat. Plants">
        <title>Whole-genome landscape of Medicago truncatula symbiotic genes.</title>
        <authorList>
            <person name="Pecrix Y."/>
            <person name="Staton S.E."/>
            <person name="Sallet E."/>
            <person name="Lelandais-Briere C."/>
            <person name="Moreau S."/>
            <person name="Carrere S."/>
            <person name="Blein T."/>
            <person name="Jardinaud M.F."/>
            <person name="Latrasse D."/>
            <person name="Zouine M."/>
            <person name="Zahm M."/>
            <person name="Kreplak J."/>
            <person name="Mayjonade B."/>
            <person name="Satge C."/>
            <person name="Perez M."/>
            <person name="Cauet S."/>
            <person name="Marande W."/>
            <person name="Chantry-Darmon C."/>
            <person name="Lopez-Roques C."/>
            <person name="Bouchez O."/>
            <person name="Berard A."/>
            <person name="Debelle F."/>
            <person name="Munos S."/>
            <person name="Bendahmane A."/>
            <person name="Berges H."/>
            <person name="Niebel A."/>
            <person name="Buitink J."/>
            <person name="Frugier F."/>
            <person name="Benhamed M."/>
            <person name="Crespi M."/>
            <person name="Gouzy J."/>
            <person name="Gamas P."/>
        </authorList>
    </citation>
    <scope>NUCLEOTIDE SEQUENCE [LARGE SCALE GENOMIC DNA]</scope>
    <source>
        <strain evidence="3">cv. Jemalong A17</strain>
    </source>
</reference>
<accession>A0A396JT36</accession>
<dbReference type="Gene3D" id="3.30.930.10">
    <property type="entry name" value="Bira Bifunctional Protein, Domain 2"/>
    <property type="match status" value="1"/>
</dbReference>
<organism evidence="2 3">
    <name type="scientific">Medicago truncatula</name>
    <name type="common">Barrel medic</name>
    <name type="synonym">Medicago tribuloides</name>
    <dbReference type="NCBI Taxonomy" id="3880"/>
    <lineage>
        <taxon>Eukaryota</taxon>
        <taxon>Viridiplantae</taxon>
        <taxon>Streptophyta</taxon>
        <taxon>Embryophyta</taxon>
        <taxon>Tracheophyta</taxon>
        <taxon>Spermatophyta</taxon>
        <taxon>Magnoliopsida</taxon>
        <taxon>eudicotyledons</taxon>
        <taxon>Gunneridae</taxon>
        <taxon>Pentapetalae</taxon>
        <taxon>rosids</taxon>
        <taxon>fabids</taxon>
        <taxon>Fabales</taxon>
        <taxon>Fabaceae</taxon>
        <taxon>Papilionoideae</taxon>
        <taxon>50 kb inversion clade</taxon>
        <taxon>NPAAA clade</taxon>
        <taxon>Hologalegina</taxon>
        <taxon>IRL clade</taxon>
        <taxon>Trifolieae</taxon>
        <taxon>Medicago</taxon>
    </lineage>
</organism>